<evidence type="ECO:0000313" key="1">
    <source>
        <dbReference type="EMBL" id="MEC4294454.1"/>
    </source>
</evidence>
<sequence>MERKPHDKVVVFDPNAAHCEIYEIKHSAKATPQQYRFLVEDGKCAQTEYRFGPIVAKRVLYRGTSFKEGEAEYVNVEEYLKNLLGAGEGGVL</sequence>
<dbReference type="Proteomes" id="UP001343724">
    <property type="component" value="Unassembled WGS sequence"/>
</dbReference>
<organism evidence="1 2">
    <name type="scientific">Adlercreutzia shanghongiae</name>
    <dbReference type="NCBI Taxonomy" id="3111773"/>
    <lineage>
        <taxon>Bacteria</taxon>
        <taxon>Bacillati</taxon>
        <taxon>Actinomycetota</taxon>
        <taxon>Coriobacteriia</taxon>
        <taxon>Eggerthellales</taxon>
        <taxon>Eggerthellaceae</taxon>
        <taxon>Adlercreutzia</taxon>
    </lineage>
</organism>
<comment type="caution">
    <text evidence="1">The sequence shown here is derived from an EMBL/GenBank/DDBJ whole genome shotgun (WGS) entry which is preliminary data.</text>
</comment>
<proteinExistence type="predicted"/>
<keyword evidence="2" id="KW-1185">Reference proteome</keyword>
<protein>
    <submittedName>
        <fullName evidence="1">Uncharacterized protein</fullName>
    </submittedName>
</protein>
<reference evidence="1 2" key="1">
    <citation type="submission" date="2024-01" db="EMBL/GenBank/DDBJ databases">
        <title>novel species in genus Adlercreutzia.</title>
        <authorList>
            <person name="Liu X."/>
        </authorList>
    </citation>
    <scope>NUCLEOTIDE SEQUENCE [LARGE SCALE GENOMIC DNA]</scope>
    <source>
        <strain evidence="1 2">R22</strain>
    </source>
</reference>
<dbReference type="RefSeq" id="WP_326454452.1">
    <property type="nucleotide sequence ID" value="NZ_JAYMFH010000003.1"/>
</dbReference>
<accession>A0ABU6IX65</accession>
<gene>
    <name evidence="1" type="ORF">VJ920_03935</name>
</gene>
<dbReference type="EMBL" id="JAYMFH010000003">
    <property type="protein sequence ID" value="MEC4294454.1"/>
    <property type="molecule type" value="Genomic_DNA"/>
</dbReference>
<evidence type="ECO:0000313" key="2">
    <source>
        <dbReference type="Proteomes" id="UP001343724"/>
    </source>
</evidence>
<name>A0ABU6IX65_9ACTN</name>